<dbReference type="RefSeq" id="YP_009505667.1">
    <property type="nucleotide sequence ID" value="NC_038332.1"/>
</dbReference>
<name>A0A191ULR4_9ADEN</name>
<dbReference type="GeneID" id="37616561"/>
<feature type="region of interest" description="Disordered" evidence="1">
    <location>
        <begin position="1"/>
        <end position="167"/>
    </location>
</feature>
<sequence>MAQRMLDEKIRVTEDPPEPENAVPFPTDARFVGASPVAEDLEVSESDGETLGSRDTEEDLSTISEEEEDPEEMEKENIPPRPSSLPLDGTRNRKRRRSASSPGKELKRPPIRKRAKSDKDAETAPAFKKRRPRAAPATASDTLPPPLPPKRRPKNTPRTDSSFELVPPEVADLKANILDVLVEIENIAKNDPSRRVSIRNRTRESITRQLHYVKDEQKLTKLKADAEKILHLWKSLS</sequence>
<evidence type="ECO:0000313" key="2">
    <source>
        <dbReference type="EMBL" id="ANJ02460.1"/>
    </source>
</evidence>
<feature type="compositionally biased region" description="Acidic residues" evidence="1">
    <location>
        <begin position="56"/>
        <end position="74"/>
    </location>
</feature>
<accession>A0A191ULR4</accession>
<evidence type="ECO:0000313" key="3">
    <source>
        <dbReference type="Proteomes" id="UP000128189"/>
    </source>
</evidence>
<dbReference type="Proteomes" id="UP000128189">
    <property type="component" value="Segment"/>
</dbReference>
<reference evidence="2 3" key="1">
    <citation type="journal article" date="2016" name="J. Gen. Virol.">
        <title>Genetic diversity of species Fowl aviadenovirus D and Fowl aviadenovirus E.</title>
        <authorList>
            <person name="Marek A."/>
            <person name="Kajan G.L."/>
            <person name="Kosiol C."/>
            <person name="Benko M."/>
            <person name="Schachner A."/>
            <person name="Hess M."/>
        </authorList>
    </citation>
    <scope>NUCLEOTIDE SEQUENCE [LARGE SCALE GENOMIC DNA]</scope>
    <source>
        <strain evidence="2 3">CR119</strain>
    </source>
</reference>
<feature type="compositionally biased region" description="Basic and acidic residues" evidence="1">
    <location>
        <begin position="1"/>
        <end position="14"/>
    </location>
</feature>
<dbReference type="OrthoDB" id="23378at10239"/>
<evidence type="ECO:0000256" key="1">
    <source>
        <dbReference type="SAM" id="MobiDB-lite"/>
    </source>
</evidence>
<dbReference type="EMBL" id="KT862808">
    <property type="protein sequence ID" value="ANJ02460.1"/>
    <property type="molecule type" value="Genomic_DNA"/>
</dbReference>
<keyword evidence="3" id="KW-1185">Reference proteome</keyword>
<dbReference type="KEGG" id="vg:37616561"/>
<protein>
    <submittedName>
        <fullName evidence="2">Protein 33K</fullName>
    </submittedName>
</protein>
<proteinExistence type="predicted"/>
<organism evidence="2 3">
    <name type="scientific">Fowl aviadenovirus 6</name>
    <dbReference type="NCBI Taxonomy" id="172862"/>
    <lineage>
        <taxon>Viruses</taxon>
        <taxon>Varidnaviria</taxon>
        <taxon>Bamfordvirae</taxon>
        <taxon>Preplasmiviricota</taxon>
        <taxon>Polisuviricotina</taxon>
        <taxon>Pharingeaviricetes</taxon>
        <taxon>Rowavirales</taxon>
        <taxon>Adenoviridae</taxon>
        <taxon>Aviadenovirus</taxon>
        <taxon>Aviadenovirus hepatitidis</taxon>
        <taxon>Fowl aviadenovirus E</taxon>
    </lineage>
</organism>
<feature type="compositionally biased region" description="Acidic residues" evidence="1">
    <location>
        <begin position="39"/>
        <end position="48"/>
    </location>
</feature>